<dbReference type="GO" id="GO:0046983">
    <property type="term" value="F:protein dimerization activity"/>
    <property type="evidence" value="ECO:0007669"/>
    <property type="project" value="InterPro"/>
</dbReference>
<evidence type="ECO:0000256" key="4">
    <source>
        <dbReference type="ARBA" id="ARBA00023242"/>
    </source>
</evidence>
<evidence type="ECO:0000313" key="8">
    <source>
        <dbReference type="Proteomes" id="UP000242188"/>
    </source>
</evidence>
<proteinExistence type="predicted"/>
<dbReference type="PANTHER" id="PTHR13935:SF106">
    <property type="entry name" value="ACHAETE-SCUTE COMPLEX PROTEIN T5-RELATED"/>
    <property type="match status" value="1"/>
</dbReference>
<feature type="compositionally biased region" description="Low complexity" evidence="5">
    <location>
        <begin position="129"/>
        <end position="141"/>
    </location>
</feature>
<evidence type="ECO:0000313" key="7">
    <source>
        <dbReference type="EMBL" id="OWF47582.1"/>
    </source>
</evidence>
<dbReference type="OrthoDB" id="6241467at2759"/>
<dbReference type="SUPFAM" id="SSF47459">
    <property type="entry name" value="HLH, helix-loop-helix DNA-binding domain"/>
    <property type="match status" value="1"/>
</dbReference>
<dbReference type="CDD" id="cd19723">
    <property type="entry name" value="bHLH_TS_ASCL1_like"/>
    <property type="match status" value="1"/>
</dbReference>
<comment type="subcellular location">
    <subcellularLocation>
        <location evidence="1">Nucleus</location>
    </subcellularLocation>
</comment>
<dbReference type="GO" id="GO:0000977">
    <property type="term" value="F:RNA polymerase II transcription regulatory region sequence-specific DNA binding"/>
    <property type="evidence" value="ECO:0007669"/>
    <property type="project" value="TreeGrafter"/>
</dbReference>
<dbReference type="PANTHER" id="PTHR13935">
    <property type="entry name" value="ACHAETE-SCUTE TRANSCRIPTION FACTOR-RELATED"/>
    <property type="match status" value="1"/>
</dbReference>
<dbReference type="InterPro" id="IPR011598">
    <property type="entry name" value="bHLH_dom"/>
</dbReference>
<keyword evidence="4" id="KW-0539">Nucleus</keyword>
<keyword evidence="3" id="KW-0238">DNA-binding</keyword>
<dbReference type="GO" id="GO:0090575">
    <property type="term" value="C:RNA polymerase II transcription regulator complex"/>
    <property type="evidence" value="ECO:0007669"/>
    <property type="project" value="TreeGrafter"/>
</dbReference>
<dbReference type="STRING" id="6573.A0A210QFR4"/>
<dbReference type="Gene3D" id="4.10.280.10">
    <property type="entry name" value="Helix-loop-helix DNA-binding domain"/>
    <property type="match status" value="1"/>
</dbReference>
<evidence type="ECO:0000256" key="1">
    <source>
        <dbReference type="ARBA" id="ARBA00004123"/>
    </source>
</evidence>
<evidence type="ECO:0000256" key="5">
    <source>
        <dbReference type="SAM" id="MobiDB-lite"/>
    </source>
</evidence>
<gene>
    <name evidence="7" type="ORF">KP79_PYT06785</name>
</gene>
<dbReference type="GO" id="GO:0000981">
    <property type="term" value="F:DNA-binding transcription factor activity, RNA polymerase II-specific"/>
    <property type="evidence" value="ECO:0007669"/>
    <property type="project" value="TreeGrafter"/>
</dbReference>
<feature type="domain" description="BHLH" evidence="6">
    <location>
        <begin position="66"/>
        <end position="118"/>
    </location>
</feature>
<keyword evidence="8" id="KW-1185">Reference proteome</keyword>
<dbReference type="PROSITE" id="PS50888">
    <property type="entry name" value="BHLH"/>
    <property type="match status" value="1"/>
</dbReference>
<reference evidence="7 8" key="1">
    <citation type="journal article" date="2017" name="Nat. Ecol. Evol.">
        <title>Scallop genome provides insights into evolution of bilaterian karyotype and development.</title>
        <authorList>
            <person name="Wang S."/>
            <person name="Zhang J."/>
            <person name="Jiao W."/>
            <person name="Li J."/>
            <person name="Xun X."/>
            <person name="Sun Y."/>
            <person name="Guo X."/>
            <person name="Huan P."/>
            <person name="Dong B."/>
            <person name="Zhang L."/>
            <person name="Hu X."/>
            <person name="Sun X."/>
            <person name="Wang J."/>
            <person name="Zhao C."/>
            <person name="Wang Y."/>
            <person name="Wang D."/>
            <person name="Huang X."/>
            <person name="Wang R."/>
            <person name="Lv J."/>
            <person name="Li Y."/>
            <person name="Zhang Z."/>
            <person name="Liu B."/>
            <person name="Lu W."/>
            <person name="Hui Y."/>
            <person name="Liang J."/>
            <person name="Zhou Z."/>
            <person name="Hou R."/>
            <person name="Li X."/>
            <person name="Liu Y."/>
            <person name="Li H."/>
            <person name="Ning X."/>
            <person name="Lin Y."/>
            <person name="Zhao L."/>
            <person name="Xing Q."/>
            <person name="Dou J."/>
            <person name="Li Y."/>
            <person name="Mao J."/>
            <person name="Guo H."/>
            <person name="Dou H."/>
            <person name="Li T."/>
            <person name="Mu C."/>
            <person name="Jiang W."/>
            <person name="Fu Q."/>
            <person name="Fu X."/>
            <person name="Miao Y."/>
            <person name="Liu J."/>
            <person name="Yu Q."/>
            <person name="Li R."/>
            <person name="Liao H."/>
            <person name="Li X."/>
            <person name="Kong Y."/>
            <person name="Jiang Z."/>
            <person name="Chourrout D."/>
            <person name="Li R."/>
            <person name="Bao Z."/>
        </authorList>
    </citation>
    <scope>NUCLEOTIDE SEQUENCE [LARGE SCALE GENOMIC DNA]</scope>
    <source>
        <strain evidence="7 8">PY_sf001</strain>
    </source>
</reference>
<dbReference type="AlphaFoldDB" id="A0A210QFR4"/>
<feature type="compositionally biased region" description="Low complexity" evidence="5">
    <location>
        <begin position="160"/>
        <end position="175"/>
    </location>
</feature>
<feature type="compositionally biased region" description="Polar residues" evidence="5">
    <location>
        <begin position="178"/>
        <end position="195"/>
    </location>
</feature>
<comment type="caution">
    <text evidence="7">The sequence shown here is derived from an EMBL/GenBank/DDBJ whole genome shotgun (WGS) entry which is preliminary data.</text>
</comment>
<dbReference type="FunFam" id="4.10.280.10:FF:000029">
    <property type="entry name" value="Achaete-scute family bHLH transcription factor 1"/>
    <property type="match status" value="1"/>
</dbReference>
<sequence>MNTAKILQQYILIKPNTFHNDGHSQALRSLENSPHILSESGQYVTRNIISCQADSSTSCLKRTKVSTMSRRNARERRRVKMINLGYETLRDHVPAGIENKKLSKVDTLRSAVDYIKQLQQLLEVTSADGNSSSSNNGQNSQCDTIKQECPSPVTSSNCNSQVSSTVTSPSDSVHSLKMETSSSSGQSLHLQPDNSSVLREENVFIDIAEWLCRTSSGYPNIGIGFEGLET</sequence>
<evidence type="ECO:0000259" key="6">
    <source>
        <dbReference type="PROSITE" id="PS50888"/>
    </source>
</evidence>
<dbReference type="InterPro" id="IPR036638">
    <property type="entry name" value="HLH_DNA-bd_sf"/>
</dbReference>
<dbReference type="GO" id="GO:0007399">
    <property type="term" value="P:nervous system development"/>
    <property type="evidence" value="ECO:0007669"/>
    <property type="project" value="UniProtKB-KW"/>
</dbReference>
<dbReference type="Proteomes" id="UP000242188">
    <property type="component" value="Unassembled WGS sequence"/>
</dbReference>
<feature type="region of interest" description="Disordered" evidence="5">
    <location>
        <begin position="126"/>
        <end position="195"/>
    </location>
</feature>
<protein>
    <submittedName>
        <fullName evidence="7">Achaete-scute-like 5</fullName>
    </submittedName>
</protein>
<organism evidence="7 8">
    <name type="scientific">Mizuhopecten yessoensis</name>
    <name type="common">Japanese scallop</name>
    <name type="synonym">Patinopecten yessoensis</name>
    <dbReference type="NCBI Taxonomy" id="6573"/>
    <lineage>
        <taxon>Eukaryota</taxon>
        <taxon>Metazoa</taxon>
        <taxon>Spiralia</taxon>
        <taxon>Lophotrochozoa</taxon>
        <taxon>Mollusca</taxon>
        <taxon>Bivalvia</taxon>
        <taxon>Autobranchia</taxon>
        <taxon>Pteriomorphia</taxon>
        <taxon>Pectinida</taxon>
        <taxon>Pectinoidea</taxon>
        <taxon>Pectinidae</taxon>
        <taxon>Mizuhopecten</taxon>
    </lineage>
</organism>
<evidence type="ECO:0000256" key="2">
    <source>
        <dbReference type="ARBA" id="ARBA00022902"/>
    </source>
</evidence>
<dbReference type="Pfam" id="PF00010">
    <property type="entry name" value="HLH"/>
    <property type="match status" value="1"/>
</dbReference>
<dbReference type="SMART" id="SM00353">
    <property type="entry name" value="HLH"/>
    <property type="match status" value="1"/>
</dbReference>
<name>A0A210QFR4_MIZYE</name>
<dbReference type="InterPro" id="IPR015660">
    <property type="entry name" value="MASH1/Ascl1a-like"/>
</dbReference>
<keyword evidence="2" id="KW-0524">Neurogenesis</keyword>
<accession>A0A210QFR4</accession>
<evidence type="ECO:0000256" key="3">
    <source>
        <dbReference type="ARBA" id="ARBA00023125"/>
    </source>
</evidence>
<dbReference type="EMBL" id="NEDP02003858">
    <property type="protein sequence ID" value="OWF47582.1"/>
    <property type="molecule type" value="Genomic_DNA"/>
</dbReference>